<dbReference type="InterPro" id="IPR036465">
    <property type="entry name" value="vWFA_dom_sf"/>
</dbReference>
<keyword evidence="7" id="KW-1185">Reference proteome</keyword>
<organism evidence="6 7">
    <name type="scientific">Pocillopora meandrina</name>
    <dbReference type="NCBI Taxonomy" id="46732"/>
    <lineage>
        <taxon>Eukaryota</taxon>
        <taxon>Metazoa</taxon>
        <taxon>Cnidaria</taxon>
        <taxon>Anthozoa</taxon>
        <taxon>Hexacorallia</taxon>
        <taxon>Scleractinia</taxon>
        <taxon>Astrocoeniina</taxon>
        <taxon>Pocilloporidae</taxon>
        <taxon>Pocillopora</taxon>
    </lineage>
</organism>
<dbReference type="PANTHER" id="PTHR14905:SF7">
    <property type="entry name" value="VON WILLEBRAND FACTOR A DOMAIN-CONTAINING PROTEIN 7"/>
    <property type="match status" value="1"/>
</dbReference>
<evidence type="ECO:0000259" key="5">
    <source>
        <dbReference type="Pfam" id="PF25106"/>
    </source>
</evidence>
<evidence type="ECO:0000256" key="3">
    <source>
        <dbReference type="ARBA" id="ARBA00022729"/>
    </source>
</evidence>
<accession>A0AAU9XPL2</accession>
<comment type="subcellular location">
    <subcellularLocation>
        <location evidence="1">Secreted</location>
    </subcellularLocation>
</comment>
<evidence type="ECO:0000313" key="7">
    <source>
        <dbReference type="Proteomes" id="UP001159428"/>
    </source>
</evidence>
<evidence type="ECO:0000256" key="1">
    <source>
        <dbReference type="ARBA" id="ARBA00004613"/>
    </source>
</evidence>
<evidence type="ECO:0000313" key="6">
    <source>
        <dbReference type="EMBL" id="CAH3155158.1"/>
    </source>
</evidence>
<dbReference type="AlphaFoldDB" id="A0AAU9XPL2"/>
<protein>
    <recommendedName>
        <fullName evidence="5">Hemicentin-1-like von Willebrand factor A domain-containing protein</fullName>
    </recommendedName>
</protein>
<keyword evidence="2" id="KW-0964">Secreted</keyword>
<name>A0AAU9XPL2_9CNID</name>
<dbReference type="CDD" id="cd00198">
    <property type="entry name" value="vWFA"/>
    <property type="match status" value="1"/>
</dbReference>
<dbReference type="InterPro" id="IPR056861">
    <property type="entry name" value="HMCN1-like_VWA"/>
</dbReference>
<dbReference type="Proteomes" id="UP001159428">
    <property type="component" value="Unassembled WGS sequence"/>
</dbReference>
<proteinExistence type="predicted"/>
<reference evidence="6 7" key="1">
    <citation type="submission" date="2022-05" db="EMBL/GenBank/DDBJ databases">
        <authorList>
            <consortium name="Genoscope - CEA"/>
            <person name="William W."/>
        </authorList>
    </citation>
    <scope>NUCLEOTIDE SEQUENCE [LARGE SCALE GENOMIC DNA]</scope>
</reference>
<feature type="domain" description="Hemicentin-1-like von Willebrand factor A" evidence="5">
    <location>
        <begin position="231"/>
        <end position="395"/>
    </location>
</feature>
<feature type="compositionally biased region" description="Polar residues" evidence="4">
    <location>
        <begin position="192"/>
        <end position="201"/>
    </location>
</feature>
<dbReference type="SUPFAM" id="SSF53300">
    <property type="entry name" value="vWA-like"/>
    <property type="match status" value="1"/>
</dbReference>
<evidence type="ECO:0000256" key="2">
    <source>
        <dbReference type="ARBA" id="ARBA00022525"/>
    </source>
</evidence>
<comment type="caution">
    <text evidence="6">The sequence shown here is derived from an EMBL/GenBank/DDBJ whole genome shotgun (WGS) entry which is preliminary data.</text>
</comment>
<dbReference type="PANTHER" id="PTHR14905">
    <property type="entry name" value="NG37"/>
    <property type="match status" value="1"/>
</dbReference>
<gene>
    <name evidence="6" type="ORF">PMEA_00027832</name>
</gene>
<dbReference type="Pfam" id="PF25106">
    <property type="entry name" value="VWA_4"/>
    <property type="match status" value="1"/>
</dbReference>
<dbReference type="EMBL" id="CALNXJ010000057">
    <property type="protein sequence ID" value="CAH3155158.1"/>
    <property type="molecule type" value="Genomic_DNA"/>
</dbReference>
<feature type="region of interest" description="Disordered" evidence="4">
    <location>
        <begin position="184"/>
        <end position="206"/>
    </location>
</feature>
<dbReference type="Gene3D" id="3.40.50.410">
    <property type="entry name" value="von Willebrand factor, type A domain"/>
    <property type="match status" value="1"/>
</dbReference>
<evidence type="ECO:0000256" key="4">
    <source>
        <dbReference type="SAM" id="MobiDB-lite"/>
    </source>
</evidence>
<keyword evidence="3" id="KW-0732">Signal</keyword>
<sequence length="735" mass="81549">MIIKGELLSLLATSAFVFLLAVGPGRGSLLSTSLQFTRDSLMGFSHGSQRSVEILTPKKTKRIITPFEQVREMLKGRLSKQAKSGHGFLPKLTIPTKNITREEITYTKESRTYRPRLSPSNKFLEAINDIERAVAKAKASGFRYRKETFNKLKGLLARAIRSKSYKYAREVLGKIMYLLSTKSSAPRRSKRTTSGNKTTPETEGGNFLQDLRRQLGASVFDSFMAVQGDVSLMFAIDNTGSMREEIQAAKNIAIDIINYPRNSSVKKYILSPFNDPYPVKSATIVKEESDAGEFVKAINALTANGGGDCPEYTFTGMLEAIYQWPEWGSPMYVFTDAGPKDASDAKIAELQFLASSDQLGVTINFLTTGFCYTHLHPAFKDLAERTSGQTISLRKDGELEKLNNLTAGVLDGTSTLSIGSSSGHKRKRSVKNTTPRRYNFSVDESIEKLTITVSTTRQGTNGQGITLTDPDDIVISAEKLSLSQVSVYQIDRPKIGGWTLVVSGEHEFQAKSSSETNVNFGVYFIIPMRGRRRQITEVPISNPVTGKLNKMLITVAGSERLNTSSLRLELITPEGARITDVTLQTTDNVHFTASFTPRTSQPFKLRLSGITRGRNTFERISRQKIKPSRALLRVRYASNDYTLPLGRVTFVHFEICNFGATEYFDVTVVKDRMGLIISPQISSKRVIKGHCAIISVRARATRPEDVDKTDILFLIVKGRTSKVLASQGVRLFVVP</sequence>
<dbReference type="InterPro" id="IPR052577">
    <property type="entry name" value="VWA7"/>
</dbReference>